<dbReference type="Proteomes" id="UP000815677">
    <property type="component" value="Unassembled WGS sequence"/>
</dbReference>
<evidence type="ECO:0000313" key="3">
    <source>
        <dbReference type="Proteomes" id="UP000815677"/>
    </source>
</evidence>
<name>A0ABQ0LFP3_MYCCL</name>
<dbReference type="EMBL" id="DF844804">
    <property type="protein sequence ID" value="GAT48671.1"/>
    <property type="molecule type" value="Genomic_DNA"/>
</dbReference>
<proteinExistence type="predicted"/>
<evidence type="ECO:0000313" key="2">
    <source>
        <dbReference type="EMBL" id="GAT48671.1"/>
    </source>
</evidence>
<keyword evidence="1" id="KW-1133">Transmembrane helix</keyword>
<protein>
    <submittedName>
        <fullName evidence="2">Uncharacterized protein</fullName>
    </submittedName>
</protein>
<reference evidence="2" key="1">
    <citation type="submission" date="2014-09" db="EMBL/GenBank/DDBJ databases">
        <title>Genome sequence of the luminous mushroom Mycena chlorophos for searching fungal bioluminescence genes.</title>
        <authorList>
            <person name="Tanaka Y."/>
            <person name="Kasuga D."/>
            <person name="Oba Y."/>
            <person name="Hase S."/>
            <person name="Sato K."/>
            <person name="Oba Y."/>
            <person name="Sakakibara Y."/>
        </authorList>
    </citation>
    <scope>NUCLEOTIDE SEQUENCE</scope>
</reference>
<gene>
    <name evidence="2" type="ORF">MCHLO_06050</name>
</gene>
<keyword evidence="1" id="KW-0812">Transmembrane</keyword>
<feature type="transmembrane region" description="Helical" evidence="1">
    <location>
        <begin position="31"/>
        <end position="50"/>
    </location>
</feature>
<organism evidence="2 3">
    <name type="scientific">Mycena chlorophos</name>
    <name type="common">Agaric fungus</name>
    <name type="synonym">Agaricus chlorophos</name>
    <dbReference type="NCBI Taxonomy" id="658473"/>
    <lineage>
        <taxon>Eukaryota</taxon>
        <taxon>Fungi</taxon>
        <taxon>Dikarya</taxon>
        <taxon>Basidiomycota</taxon>
        <taxon>Agaricomycotina</taxon>
        <taxon>Agaricomycetes</taxon>
        <taxon>Agaricomycetidae</taxon>
        <taxon>Agaricales</taxon>
        <taxon>Marasmiineae</taxon>
        <taxon>Mycenaceae</taxon>
        <taxon>Mycena</taxon>
    </lineage>
</organism>
<sequence length="167" mass="18210">MAPKLLVSPGSAAQIYSSLIFSALSFIPHPILRVLSIAFCVLLICGEALVSRRPAIMLAELSAIIEDTEDMITGVGRRVGPVAVMRENIALIRIKYLASIFRCSILAPDSLSWREYVKLWRAISKTTTEAEKVLSRVRLVTEADLRRSYAASMSASTAPTYPSLPGA</sequence>
<keyword evidence="3" id="KW-1185">Reference proteome</keyword>
<accession>A0ABQ0LFP3</accession>
<keyword evidence="1" id="KW-0472">Membrane</keyword>
<evidence type="ECO:0000256" key="1">
    <source>
        <dbReference type="SAM" id="Phobius"/>
    </source>
</evidence>